<dbReference type="Gene3D" id="3.40.50.1820">
    <property type="entry name" value="alpha/beta hydrolase"/>
    <property type="match status" value="1"/>
</dbReference>
<dbReference type="InterPro" id="IPR013744">
    <property type="entry name" value="SidJ"/>
</dbReference>
<dbReference type="SUPFAM" id="SSF52540">
    <property type="entry name" value="P-loop containing nucleoside triphosphate hydrolases"/>
    <property type="match status" value="1"/>
</dbReference>
<feature type="region of interest" description="Disordered" evidence="1">
    <location>
        <begin position="311"/>
        <end position="333"/>
    </location>
</feature>
<dbReference type="InterPro" id="IPR029058">
    <property type="entry name" value="AB_hydrolase_fold"/>
</dbReference>
<dbReference type="PANTHER" id="PTHR31591">
    <property type="entry name" value="UPF0613 PROTEIN PB24D3.06C"/>
    <property type="match status" value="1"/>
</dbReference>
<organism evidence="2 3">
    <name type="scientific">Prorocentrum cordatum</name>
    <dbReference type="NCBI Taxonomy" id="2364126"/>
    <lineage>
        <taxon>Eukaryota</taxon>
        <taxon>Sar</taxon>
        <taxon>Alveolata</taxon>
        <taxon>Dinophyceae</taxon>
        <taxon>Prorocentrales</taxon>
        <taxon>Prorocentraceae</taxon>
        <taxon>Prorocentrum</taxon>
    </lineage>
</organism>
<dbReference type="Proteomes" id="UP001189429">
    <property type="component" value="Unassembled WGS sequence"/>
</dbReference>
<dbReference type="Gene3D" id="3.40.50.300">
    <property type="entry name" value="P-loop containing nucleotide triphosphate hydrolases"/>
    <property type="match status" value="1"/>
</dbReference>
<sequence>MGCQGSSASGHVACTAGQTRAPLEAPVWQKGGVVGFMDLNPVQILRDNMVAALVTRIAMENEPYFDDYLEIDMPEAMREAGLEVVEESWPAKATWKTAEDASLRPGDYSLCESGGRGPGLLELWMRMLPRGATSRKVGRGARLASAASAAAAAAADASGQNGSDTRRRILRAGASDQYSLSGSFAGLAGVGVWEESGGGAARTAYQSTARRRVCAAASSLGSFATCSSAAVGHVAPTEPDERQLLCNLLAWGREARPRTRRAAPTAARGLGQGTRTRWQAATCSCTAPSASRPSIPAGWARPWGARARLRGGPHRRAAQPAVPARPGRGRARGGLARGAARALEQLPRLGRRQPRRGDCQELDVLLRFLADRRGVRQVAILGSSTGCQDAVRYLARGAEARRVVALVLQAPVSDREARLVDSTPEKEQAVQRCRAQAAALIAAGRGQEAMPREANPLLGPPDHPVSAYRFDSLTGRLTDDDMFSSDLTEEELVGKLGHVAVPTLLVGSADDEYVPSWVDMPGLLGRLSSAMASGQAGENEVVIIKEGGHGLSSGDAPGQLSAAVARFLARLPPPPPPLSWEPRAAEEIRARLVSRGAGEPGRPLLVALAGPPGSGKSTAAAALGELLGEACVVLGMDGFHSPLAALRARPDAEEAVYRRRAVDGTPLRTPCRAHGAPVRGHRAPEAHQGVQKVITLDVDFPNPPHVNVCPLVNADAKDGNSNFTMLELPATNARDYKFKQHGHDAHDGQDPTPQHRSTKPLTFMGWDPFPPKGEPGRLDHISDTCRHIQAHDETEFGRYVHDQLLHHELTAINAHTDVGYTRLRALLHAPDHIPMLTQIKISFRSDCPTQSPIKWDHGIMAARLQTGEMREEFIHDVAHHINHHRELFRVVKMDQFTTRHNALLNHIISAPPRSPPTPREGGLTATSAHVSLYLDDPKSIERLLARSDDQLAPVGEITGPPPPSIEDITAAAEELEHIQKRLWQARRRRYNPPWGWPLEVTILPLHPQYITRPGAQRIGI</sequence>
<gene>
    <name evidence="2" type="ORF">PCOR1329_LOCUS55307</name>
</gene>
<dbReference type="PANTHER" id="PTHR31591:SF1">
    <property type="entry name" value="UPF0613 PROTEIN PB24D3.06C"/>
    <property type="match status" value="1"/>
</dbReference>
<dbReference type="SUPFAM" id="SSF53474">
    <property type="entry name" value="alpha/beta-Hydrolases"/>
    <property type="match status" value="1"/>
</dbReference>
<keyword evidence="3" id="KW-1185">Reference proteome</keyword>
<name>A0ABN9V743_9DINO</name>
<reference evidence="2" key="1">
    <citation type="submission" date="2023-10" db="EMBL/GenBank/DDBJ databases">
        <authorList>
            <person name="Chen Y."/>
            <person name="Shah S."/>
            <person name="Dougan E. K."/>
            <person name="Thang M."/>
            <person name="Chan C."/>
        </authorList>
    </citation>
    <scope>NUCLEOTIDE SEQUENCE [LARGE SCALE GENOMIC DNA]</scope>
</reference>
<dbReference type="InterPro" id="IPR027417">
    <property type="entry name" value="P-loop_NTPase"/>
</dbReference>
<comment type="caution">
    <text evidence="2">The sequence shown here is derived from an EMBL/GenBank/DDBJ whole genome shotgun (WGS) entry which is preliminary data.</text>
</comment>
<dbReference type="Pfam" id="PF08538">
    <property type="entry name" value="DUF1749"/>
    <property type="match status" value="1"/>
</dbReference>
<protein>
    <submittedName>
        <fullName evidence="2">Uncharacterized protein</fullName>
    </submittedName>
</protein>
<proteinExistence type="predicted"/>
<accession>A0ABN9V743</accession>
<evidence type="ECO:0000313" key="3">
    <source>
        <dbReference type="Proteomes" id="UP001189429"/>
    </source>
</evidence>
<evidence type="ECO:0000256" key="1">
    <source>
        <dbReference type="SAM" id="MobiDB-lite"/>
    </source>
</evidence>
<dbReference type="EMBL" id="CAUYUJ010016777">
    <property type="protein sequence ID" value="CAK0868732.1"/>
    <property type="molecule type" value="Genomic_DNA"/>
</dbReference>
<evidence type="ECO:0000313" key="2">
    <source>
        <dbReference type="EMBL" id="CAK0868732.1"/>
    </source>
</evidence>